<dbReference type="PANTHER" id="PTHR12302">
    <property type="entry name" value="EBNA2 BINDING PROTEIN P100"/>
    <property type="match status" value="1"/>
</dbReference>
<dbReference type="Proteomes" id="UP000000933">
    <property type="component" value="Plasmid pSR56"/>
</dbReference>
<dbReference type="SMART" id="SM00318">
    <property type="entry name" value="SNc"/>
    <property type="match status" value="1"/>
</dbReference>
<dbReference type="Pfam" id="PF00565">
    <property type="entry name" value="SNase"/>
    <property type="match status" value="1"/>
</dbReference>
<evidence type="ECO:0000256" key="4">
    <source>
        <dbReference type="SAM" id="MobiDB-lite"/>
    </source>
</evidence>
<dbReference type="Pfam" id="PF05901">
    <property type="entry name" value="Excalibur"/>
    <property type="match status" value="1"/>
</dbReference>
<proteinExistence type="predicted"/>
<evidence type="ECO:0000259" key="5">
    <source>
        <dbReference type="PROSITE" id="PS50830"/>
    </source>
</evidence>
<dbReference type="InterPro" id="IPR016071">
    <property type="entry name" value="Staphylococal_nuclease_OB-fold"/>
</dbReference>
<geneLocation type="plasmid" evidence="6 7">
    <name>pSR56</name>
</geneLocation>
<dbReference type="SUPFAM" id="SSF50199">
    <property type="entry name" value="Staphylococcal nuclease"/>
    <property type="match status" value="1"/>
</dbReference>
<dbReference type="KEGG" id="srm:SRM_p56037"/>
<feature type="domain" description="TNase-like" evidence="5">
    <location>
        <begin position="155"/>
        <end position="277"/>
    </location>
</feature>
<dbReference type="InterPro" id="IPR008613">
    <property type="entry name" value="Excalibur_Ca-bd_domain"/>
</dbReference>
<dbReference type="InterPro" id="IPR035437">
    <property type="entry name" value="SNase_OB-fold_sf"/>
</dbReference>
<evidence type="ECO:0000313" key="6">
    <source>
        <dbReference type="EMBL" id="CBH22755.1"/>
    </source>
</evidence>
<keyword evidence="6" id="KW-0614">Plasmid</keyword>
<evidence type="ECO:0000313" key="7">
    <source>
        <dbReference type="Proteomes" id="UP000000933"/>
    </source>
</evidence>
<reference evidence="6 7" key="1">
    <citation type="journal article" date="2010" name="ISME J.">
        <title>Fine-scale evolution: genomic, phenotypic and ecological differentiation in two coexisting Salinibacter ruber strains.</title>
        <authorList>
            <person name="Pena A."/>
            <person name="Teeling H."/>
            <person name="Huerta-Cepas J."/>
            <person name="Santos F."/>
            <person name="Yarza P."/>
            <person name="Brito-Echeverria J."/>
            <person name="Lucio M."/>
            <person name="Schmitt-Kopplin P."/>
            <person name="Meseguer I."/>
            <person name="Schenowitz C."/>
            <person name="Dossat C."/>
            <person name="Barbe V."/>
            <person name="Dopazo J."/>
            <person name="Rossello-Mora R."/>
            <person name="Schuler M."/>
            <person name="Glockner F.O."/>
            <person name="Amann R."/>
            <person name="Gabaldon T."/>
            <person name="Anton J."/>
        </authorList>
    </citation>
    <scope>NUCLEOTIDE SEQUENCE [LARGE SCALE GENOMIC DNA]</scope>
    <source>
        <strain evidence="6 7">M8</strain>
        <plasmid evidence="7">pSR56</plasmid>
    </source>
</reference>
<keyword evidence="3" id="KW-0378">Hydrolase</keyword>
<evidence type="ECO:0000256" key="3">
    <source>
        <dbReference type="ARBA" id="ARBA00022801"/>
    </source>
</evidence>
<accession>D5H4B5</accession>
<dbReference type="GO" id="GO:0016787">
    <property type="term" value="F:hydrolase activity"/>
    <property type="evidence" value="ECO:0007669"/>
    <property type="project" value="UniProtKB-KW"/>
</dbReference>
<evidence type="ECO:0000256" key="2">
    <source>
        <dbReference type="ARBA" id="ARBA00022759"/>
    </source>
</evidence>
<dbReference type="AlphaFoldDB" id="D5H4B5"/>
<name>D5H4B5_SALRM</name>
<gene>
    <name evidence="6" type="ORF">SRM_p56037</name>
</gene>
<reference evidence="7" key="2">
    <citation type="submission" date="2010-04" db="EMBL/GenBank/DDBJ databases">
        <title>Genome sequence of Salinibacter ruber M8.</title>
        <authorList>
            <consortium name="Genoscope"/>
        </authorList>
    </citation>
    <scope>NUCLEOTIDE SEQUENCE [LARGE SCALE GENOMIC DNA]</scope>
    <source>
        <strain evidence="7">M8</strain>
        <plasmid evidence="7">pSR56</plasmid>
    </source>
</reference>
<feature type="region of interest" description="Disordered" evidence="4">
    <location>
        <begin position="274"/>
        <end position="342"/>
    </location>
</feature>
<dbReference type="PROSITE" id="PS50830">
    <property type="entry name" value="TNASE_3"/>
    <property type="match status" value="1"/>
</dbReference>
<evidence type="ECO:0000256" key="1">
    <source>
        <dbReference type="ARBA" id="ARBA00022722"/>
    </source>
</evidence>
<protein>
    <submittedName>
        <fullName evidence="6">Nuclease</fullName>
    </submittedName>
</protein>
<feature type="compositionally biased region" description="Basic and acidic residues" evidence="4">
    <location>
        <begin position="314"/>
        <end position="328"/>
    </location>
</feature>
<feature type="region of interest" description="Disordered" evidence="4">
    <location>
        <begin position="55"/>
        <end position="75"/>
    </location>
</feature>
<dbReference type="GO" id="GO:0004519">
    <property type="term" value="F:endonuclease activity"/>
    <property type="evidence" value="ECO:0007669"/>
    <property type="project" value="UniProtKB-KW"/>
</dbReference>
<organism evidence="6 7">
    <name type="scientific">Salinibacter ruber (strain M8)</name>
    <dbReference type="NCBI Taxonomy" id="761659"/>
    <lineage>
        <taxon>Bacteria</taxon>
        <taxon>Pseudomonadati</taxon>
        <taxon>Rhodothermota</taxon>
        <taxon>Rhodothermia</taxon>
        <taxon>Rhodothermales</taxon>
        <taxon>Salinibacteraceae</taxon>
        <taxon>Salinibacter</taxon>
    </lineage>
</organism>
<sequence length="342" mass="37604">MAGGEDLWGGSLFESPGLRFGGLCLGGFPQSGMQALTLRRGESFLAQRGRFSGRAPLSDRAPLPEGEQATLPRGASQAWEWGSRDLEEQRRASACALNWQAERKEFYSNRHVRTPSSNMPRFPKAAFLAALFLVAVPAPNAAQAQRGDTPVEPGQTFTGRVVEVTDGDTFGVRRSIGGEVTIRLHGVDTPESSQPYGQAATRAARRFLKDETVRATVEDVGRYGRAVARVEVQGGDLGGMLIRDGHGWYYEQYAPNETEYRRLERQARNEGRGLWSRANPIPPWEWRDRTSGPGETSVEDRDCGDFDTQPEAQRFFERHQPGDPHNLDGDGNGVACESLPGG</sequence>
<dbReference type="PANTHER" id="PTHR12302:SF3">
    <property type="entry name" value="SERINE_THREONINE-PROTEIN KINASE 31"/>
    <property type="match status" value="1"/>
</dbReference>
<keyword evidence="1" id="KW-0540">Nuclease</keyword>
<dbReference type="Gene3D" id="2.40.50.90">
    <property type="match status" value="1"/>
</dbReference>
<dbReference type="HOGENOM" id="CLU_811089_0_0_10"/>
<keyword evidence="2" id="KW-0255">Endonuclease</keyword>
<dbReference type="EMBL" id="FP565811">
    <property type="protein sequence ID" value="CBH22755.1"/>
    <property type="molecule type" value="Genomic_DNA"/>
</dbReference>